<dbReference type="GO" id="GO:0042910">
    <property type="term" value="F:xenobiotic transmembrane transporter activity"/>
    <property type="evidence" value="ECO:0007669"/>
    <property type="project" value="InterPro"/>
</dbReference>
<feature type="transmembrane region" description="Helical" evidence="6">
    <location>
        <begin position="12"/>
        <end position="31"/>
    </location>
</feature>
<feature type="transmembrane region" description="Helical" evidence="6">
    <location>
        <begin position="381"/>
        <end position="399"/>
    </location>
</feature>
<feature type="transmembrane region" description="Helical" evidence="6">
    <location>
        <begin position="405"/>
        <end position="423"/>
    </location>
</feature>
<proteinExistence type="inferred from homology"/>
<dbReference type="GO" id="GO:0015297">
    <property type="term" value="F:antiporter activity"/>
    <property type="evidence" value="ECO:0007669"/>
    <property type="project" value="InterPro"/>
</dbReference>
<keyword evidence="4 6" id="KW-1133">Transmembrane helix</keyword>
<feature type="transmembrane region" description="Helical" evidence="6">
    <location>
        <begin position="266"/>
        <end position="288"/>
    </location>
</feature>
<feature type="transmembrane region" description="Helical" evidence="6">
    <location>
        <begin position="235"/>
        <end position="254"/>
    </location>
</feature>
<dbReference type="CDD" id="cd13136">
    <property type="entry name" value="MATE_DinF_like"/>
    <property type="match status" value="1"/>
</dbReference>
<gene>
    <name evidence="7" type="ORF">Bcop_1823</name>
</gene>
<keyword evidence="5 6" id="KW-0472">Membrane</keyword>
<feature type="transmembrane region" description="Helical" evidence="6">
    <location>
        <begin position="308"/>
        <end position="327"/>
    </location>
</feature>
<dbReference type="GO" id="GO:0005886">
    <property type="term" value="C:plasma membrane"/>
    <property type="evidence" value="ECO:0007669"/>
    <property type="project" value="TreeGrafter"/>
</dbReference>
<dbReference type="PANTHER" id="PTHR42893:SF46">
    <property type="entry name" value="PROTEIN DETOXIFICATION 44, CHLOROPLASTIC"/>
    <property type="match status" value="1"/>
</dbReference>
<protein>
    <submittedName>
        <fullName evidence="7">MATE efflux family protein</fullName>
    </submittedName>
</protein>
<dbReference type="eggNOG" id="COG0534">
    <property type="taxonomic scope" value="Bacteria"/>
</dbReference>
<dbReference type="AlphaFoldDB" id="F3ZRS2"/>
<comment type="similarity">
    <text evidence="2">Belongs to the multi antimicrobial extrusion (MATE) (TC 2.A.66.1) family.</text>
</comment>
<dbReference type="Pfam" id="PF01554">
    <property type="entry name" value="MatE"/>
    <property type="match status" value="2"/>
</dbReference>
<sequence length="432" mass="48468">MDKNILRLAIPNIISNITVPLLGMIDMFIVGHLSSELFIGAIAIAVMIFNLMYWSFSFLRMGTSGFTAQAYGAKNHKEVVNILLRSLSVSFIGSALILIFQYFILQVALFFIQGSPEVMNLASEYFQIYVWAAPAVLGMYAFTGWFVGLQDAKTPMYVAISVNIINIVCSLFFVFVLKWELKGVALGSAIAQISGFLICLLVALSKYKNLRQYVGWGFIEKLSDLSAFFKVNSNIFLRTLCIIIVSTFFTSASAKFGDTTLAVNSLMMQLFILFSYMMDGFAYAAEALTGRFVGERNTESLRLLVKRLFVWGIRLTMGFTILYLVFSKGILGLLTDKESVLQMADDYIGWVLLIPIAGFSAFLWDGIFIGMTASKQMRDTMFIAMLSFFAIYYGTKGFLANDGLWFAFIFYLAMRGVVQALIFRKIKHRVGL</sequence>
<comment type="subcellular location">
    <subcellularLocation>
        <location evidence="1">Membrane</location>
        <topology evidence="1">Multi-pass membrane protein</topology>
    </subcellularLocation>
</comment>
<feature type="transmembrane region" description="Helical" evidence="6">
    <location>
        <begin position="183"/>
        <end position="204"/>
    </location>
</feature>
<keyword evidence="8" id="KW-1185">Reference proteome</keyword>
<dbReference type="HOGENOM" id="CLU_012893_16_0_10"/>
<reference evidence="7 8" key="1">
    <citation type="journal article" date="2011" name="Stand. Genomic Sci.">
        <title>Non-contiguous finished genome sequence of Bacteroides coprosuis type strain (PC139).</title>
        <authorList>
            <person name="Land M."/>
            <person name="Held B."/>
            <person name="Gronow S."/>
            <person name="Abt B."/>
            <person name="Lucas S."/>
            <person name="Del Rio T.G."/>
            <person name="Nolan M."/>
            <person name="Tice H."/>
            <person name="Cheng J.F."/>
            <person name="Pitluck S."/>
            <person name="Liolios K."/>
            <person name="Pagani I."/>
            <person name="Ivanova N."/>
            <person name="Mavromatis K."/>
            <person name="Mikhailova N."/>
            <person name="Pati A."/>
            <person name="Tapia R."/>
            <person name="Han C."/>
            <person name="Goodwin L."/>
            <person name="Chen A."/>
            <person name="Palaniappan K."/>
            <person name="Hauser L."/>
            <person name="Brambilla E.M."/>
            <person name="Rohde M."/>
            <person name="Goker M."/>
            <person name="Detter J.C."/>
            <person name="Woyke T."/>
            <person name="Bristow J."/>
            <person name="Eisen J.A."/>
            <person name="Markowitz V."/>
            <person name="Hugenholtz P."/>
            <person name="Kyrpides N.C."/>
            <person name="Klenk H.P."/>
            <person name="Lapidus A."/>
        </authorList>
    </citation>
    <scope>NUCLEOTIDE SEQUENCE</scope>
    <source>
        <strain evidence="7 8">DSM 18011</strain>
    </source>
</reference>
<evidence type="ECO:0000256" key="6">
    <source>
        <dbReference type="SAM" id="Phobius"/>
    </source>
</evidence>
<dbReference type="PANTHER" id="PTHR42893">
    <property type="entry name" value="PROTEIN DETOXIFICATION 44, CHLOROPLASTIC-RELATED"/>
    <property type="match status" value="1"/>
</dbReference>
<evidence type="ECO:0000256" key="1">
    <source>
        <dbReference type="ARBA" id="ARBA00004141"/>
    </source>
</evidence>
<feature type="transmembrane region" description="Helical" evidence="6">
    <location>
        <begin position="37"/>
        <end position="61"/>
    </location>
</feature>
<evidence type="ECO:0000313" key="8">
    <source>
        <dbReference type="Proteomes" id="UP000018439"/>
    </source>
</evidence>
<dbReference type="InterPro" id="IPR044644">
    <property type="entry name" value="DinF-like"/>
</dbReference>
<feature type="transmembrane region" description="Helical" evidence="6">
    <location>
        <begin position="82"/>
        <end position="105"/>
    </location>
</feature>
<feature type="transmembrane region" description="Helical" evidence="6">
    <location>
        <begin position="125"/>
        <end position="149"/>
    </location>
</feature>
<evidence type="ECO:0000256" key="3">
    <source>
        <dbReference type="ARBA" id="ARBA00022692"/>
    </source>
</evidence>
<dbReference type="NCBIfam" id="TIGR00797">
    <property type="entry name" value="matE"/>
    <property type="match status" value="1"/>
</dbReference>
<dbReference type="Proteomes" id="UP000018439">
    <property type="component" value="Chromosome"/>
</dbReference>
<name>F3ZRS2_9BACE</name>
<organism evidence="7 8">
    <name type="scientific">Bacteroides coprosuis DSM 18011</name>
    <dbReference type="NCBI Taxonomy" id="679937"/>
    <lineage>
        <taxon>Bacteria</taxon>
        <taxon>Pseudomonadati</taxon>
        <taxon>Bacteroidota</taxon>
        <taxon>Bacteroidia</taxon>
        <taxon>Bacteroidales</taxon>
        <taxon>Bacteroidaceae</taxon>
        <taxon>Bacteroides</taxon>
    </lineage>
</organism>
<accession>F3ZRS2</accession>
<feature type="transmembrane region" description="Helical" evidence="6">
    <location>
        <begin position="156"/>
        <end position="177"/>
    </location>
</feature>
<dbReference type="InterPro" id="IPR002528">
    <property type="entry name" value="MATE_fam"/>
</dbReference>
<evidence type="ECO:0000256" key="2">
    <source>
        <dbReference type="ARBA" id="ARBA00010199"/>
    </source>
</evidence>
<evidence type="ECO:0000256" key="5">
    <source>
        <dbReference type="ARBA" id="ARBA00023136"/>
    </source>
</evidence>
<dbReference type="OrthoDB" id="9776324at2"/>
<evidence type="ECO:0000256" key="4">
    <source>
        <dbReference type="ARBA" id="ARBA00022989"/>
    </source>
</evidence>
<feature type="transmembrane region" description="Helical" evidence="6">
    <location>
        <begin position="347"/>
        <end position="369"/>
    </location>
</feature>
<evidence type="ECO:0000313" key="7">
    <source>
        <dbReference type="EMBL" id="EGJ72011.1"/>
    </source>
</evidence>
<dbReference type="EMBL" id="CM001167">
    <property type="protein sequence ID" value="EGJ72011.1"/>
    <property type="molecule type" value="Genomic_DNA"/>
</dbReference>
<keyword evidence="3 6" id="KW-0812">Transmembrane</keyword>
<dbReference type="STRING" id="679937.Bcop_1823"/>